<name>A0A929MQX0_ABIDE</name>
<sequence length="82" mass="9165">MTQPTLFFSDKCPDTQPFVAGLEARGIRYDAVNITNSMRELKAFLHLRDSRPEFQAVKDGARVGVPVLLKEDGSLHFSLDSL</sequence>
<dbReference type="RefSeq" id="WP_303823856.1">
    <property type="nucleotide sequence ID" value="NZ_CAMIKC010000014.1"/>
</dbReference>
<evidence type="ECO:0008006" key="3">
    <source>
        <dbReference type="Google" id="ProtNLM"/>
    </source>
</evidence>
<accession>A0A929MQX0</accession>
<gene>
    <name evidence="1" type="ORF">HXK00_08370</name>
</gene>
<proteinExistence type="predicted"/>
<evidence type="ECO:0000313" key="2">
    <source>
        <dbReference type="Proteomes" id="UP000757900"/>
    </source>
</evidence>
<dbReference type="Proteomes" id="UP000757900">
    <property type="component" value="Unassembled WGS sequence"/>
</dbReference>
<protein>
    <recommendedName>
        <fullName evidence="3">Glutaredoxin-related protein</fullName>
    </recommendedName>
</protein>
<comment type="caution">
    <text evidence="1">The sequence shown here is derived from an EMBL/GenBank/DDBJ whole genome shotgun (WGS) entry which is preliminary data.</text>
</comment>
<organism evidence="1 2">
    <name type="scientific">Abiotrophia defectiva</name>
    <name type="common">Streptococcus defectivus</name>
    <dbReference type="NCBI Taxonomy" id="46125"/>
    <lineage>
        <taxon>Bacteria</taxon>
        <taxon>Bacillati</taxon>
        <taxon>Bacillota</taxon>
        <taxon>Bacilli</taxon>
        <taxon>Lactobacillales</taxon>
        <taxon>Aerococcaceae</taxon>
        <taxon>Abiotrophia</taxon>
    </lineage>
</organism>
<dbReference type="AlphaFoldDB" id="A0A929MQX0"/>
<dbReference type="EMBL" id="JABZFV010000316">
    <property type="protein sequence ID" value="MBF0935634.1"/>
    <property type="molecule type" value="Genomic_DNA"/>
</dbReference>
<evidence type="ECO:0000313" key="1">
    <source>
        <dbReference type="EMBL" id="MBF0935634.1"/>
    </source>
</evidence>
<reference evidence="1" key="1">
    <citation type="submission" date="2020-04" db="EMBL/GenBank/DDBJ databases">
        <title>Deep metagenomics examines the oral microbiome during advanced dental caries in children, revealing novel taxa and co-occurrences with host molecules.</title>
        <authorList>
            <person name="Baker J.L."/>
            <person name="Morton J.T."/>
            <person name="Dinis M."/>
            <person name="Alvarez R."/>
            <person name="Tran N.C."/>
            <person name="Knight R."/>
            <person name="Edlund A."/>
        </authorList>
    </citation>
    <scope>NUCLEOTIDE SEQUENCE</scope>
    <source>
        <strain evidence="1">JCVI_23_bin.16</strain>
    </source>
</reference>